<reference evidence="2" key="1">
    <citation type="journal article" date="2019" name="Int. J. Syst. Evol. Microbiol.">
        <title>The Global Catalogue of Microorganisms (GCM) 10K type strain sequencing project: providing services to taxonomists for standard genome sequencing and annotation.</title>
        <authorList>
            <consortium name="The Broad Institute Genomics Platform"/>
            <consortium name="The Broad Institute Genome Sequencing Center for Infectious Disease"/>
            <person name="Wu L."/>
            <person name="Ma J."/>
        </authorList>
    </citation>
    <scope>NUCLEOTIDE SEQUENCE [LARGE SCALE GENOMIC DNA]</scope>
    <source>
        <strain evidence="2">NBRC 111980</strain>
    </source>
</reference>
<dbReference type="Pfam" id="PF09650">
    <property type="entry name" value="PHA_gran_rgn"/>
    <property type="match status" value="1"/>
</dbReference>
<evidence type="ECO:0000313" key="2">
    <source>
        <dbReference type="Proteomes" id="UP001156670"/>
    </source>
</evidence>
<protein>
    <recommendedName>
        <fullName evidence="3">Polyhydroxyalkanoic acid synthase</fullName>
    </recommendedName>
</protein>
<organism evidence="1 2">
    <name type="scientific">Dyella acidisoli</name>
    <dbReference type="NCBI Taxonomy" id="1867834"/>
    <lineage>
        <taxon>Bacteria</taxon>
        <taxon>Pseudomonadati</taxon>
        <taxon>Pseudomonadota</taxon>
        <taxon>Gammaproteobacteria</taxon>
        <taxon>Lysobacterales</taxon>
        <taxon>Rhodanobacteraceae</taxon>
        <taxon>Dyella</taxon>
    </lineage>
</organism>
<evidence type="ECO:0000313" key="1">
    <source>
        <dbReference type="EMBL" id="GLQ94883.1"/>
    </source>
</evidence>
<keyword evidence="2" id="KW-1185">Reference proteome</keyword>
<accession>A0ABQ5XV99</accession>
<dbReference type="Proteomes" id="UP001156670">
    <property type="component" value="Unassembled WGS sequence"/>
</dbReference>
<proteinExistence type="predicted"/>
<dbReference type="RefSeq" id="WP_284322566.1">
    <property type="nucleotide sequence ID" value="NZ_BSOB01000050.1"/>
</dbReference>
<dbReference type="InterPro" id="IPR013433">
    <property type="entry name" value="PHA_gran_rgn"/>
</dbReference>
<name>A0ABQ5XV99_9GAMM</name>
<dbReference type="NCBIfam" id="TIGR02610">
    <property type="entry name" value="PHA_gran_rgn"/>
    <property type="match status" value="1"/>
</dbReference>
<gene>
    <name evidence="1" type="ORF">GCM10007901_38360</name>
</gene>
<evidence type="ECO:0008006" key="3">
    <source>
        <dbReference type="Google" id="ProtNLM"/>
    </source>
</evidence>
<dbReference type="EMBL" id="BSOB01000050">
    <property type="protein sequence ID" value="GLQ94883.1"/>
    <property type="molecule type" value="Genomic_DNA"/>
</dbReference>
<comment type="caution">
    <text evidence="1">The sequence shown here is derived from an EMBL/GenBank/DDBJ whole genome shotgun (WGS) entry which is preliminary data.</text>
</comment>
<sequence length="92" mass="10459">MPSIEIRRPHRLSAAEAHAVIDQVATRMREKFQVQTQWQNDSTLSFDRPGINGKIAIGGDEIQVSAQLGMLFSPLKGMIEQEIRRKLDEHFS</sequence>